<gene>
    <name evidence="3" type="ORF">KC01_LOCUS10401</name>
</gene>
<feature type="compositionally biased region" description="Pro residues" evidence="1">
    <location>
        <begin position="168"/>
        <end position="283"/>
    </location>
</feature>
<dbReference type="AlphaFoldDB" id="A0AAV2JSW1"/>
<dbReference type="PANTHER" id="PTHR12190">
    <property type="entry name" value="A-KINASE ANCHOR PROTEIN AKAP 8"/>
    <property type="match status" value="1"/>
</dbReference>
<feature type="compositionally biased region" description="Basic and acidic residues" evidence="1">
    <location>
        <begin position="155"/>
        <end position="165"/>
    </location>
</feature>
<dbReference type="EMBL" id="OZ035836">
    <property type="protein sequence ID" value="CAL1579338.1"/>
    <property type="molecule type" value="Genomic_DNA"/>
</dbReference>
<reference evidence="3 4" key="1">
    <citation type="submission" date="2024-04" db="EMBL/GenBank/DDBJ databases">
        <authorList>
            <person name="Waldvogel A.-M."/>
            <person name="Schoenle A."/>
        </authorList>
    </citation>
    <scope>NUCLEOTIDE SEQUENCE [LARGE SCALE GENOMIC DNA]</scope>
</reference>
<dbReference type="InterPro" id="IPR007071">
    <property type="entry name" value="AKAP95"/>
</dbReference>
<dbReference type="Proteomes" id="UP001497482">
    <property type="component" value="Chromosome 14"/>
</dbReference>
<evidence type="ECO:0000313" key="4">
    <source>
        <dbReference type="Proteomes" id="UP001497482"/>
    </source>
</evidence>
<evidence type="ECO:0000256" key="1">
    <source>
        <dbReference type="SAM" id="MobiDB-lite"/>
    </source>
</evidence>
<keyword evidence="4" id="KW-1185">Reference proteome</keyword>
<dbReference type="InterPro" id="IPR013087">
    <property type="entry name" value="Znf_C2H2_type"/>
</dbReference>
<dbReference type="PROSITE" id="PS00028">
    <property type="entry name" value="ZINC_FINGER_C2H2_1"/>
    <property type="match status" value="1"/>
</dbReference>
<feature type="compositionally biased region" description="Basic and acidic residues" evidence="1">
    <location>
        <begin position="22"/>
        <end position="34"/>
    </location>
</feature>
<dbReference type="GO" id="GO:0032784">
    <property type="term" value="P:regulation of DNA-templated transcription elongation"/>
    <property type="evidence" value="ECO:0007669"/>
    <property type="project" value="TreeGrafter"/>
</dbReference>
<feature type="region of interest" description="Disordered" evidence="1">
    <location>
        <begin position="1"/>
        <end position="308"/>
    </location>
</feature>
<feature type="compositionally biased region" description="Basic and acidic residues" evidence="1">
    <location>
        <begin position="96"/>
        <end position="116"/>
    </location>
</feature>
<feature type="compositionally biased region" description="Basic and acidic residues" evidence="1">
    <location>
        <begin position="80"/>
        <end position="89"/>
    </location>
</feature>
<dbReference type="GO" id="GO:0044609">
    <property type="term" value="C:DBIRD complex"/>
    <property type="evidence" value="ECO:0007669"/>
    <property type="project" value="TreeGrafter"/>
</dbReference>
<dbReference type="PANTHER" id="PTHR12190:SF1">
    <property type="entry name" value="DBIRD COMPLEX SUBUNIT ZNF326"/>
    <property type="match status" value="1"/>
</dbReference>
<dbReference type="Pfam" id="PF04988">
    <property type="entry name" value="AKAP95"/>
    <property type="match status" value="1"/>
</dbReference>
<accession>A0AAV2JSW1</accession>
<organism evidence="3 4">
    <name type="scientific">Knipowitschia caucasica</name>
    <name type="common">Caucasian dwarf goby</name>
    <name type="synonym">Pomatoschistus caucasicus</name>
    <dbReference type="NCBI Taxonomy" id="637954"/>
    <lineage>
        <taxon>Eukaryota</taxon>
        <taxon>Metazoa</taxon>
        <taxon>Chordata</taxon>
        <taxon>Craniata</taxon>
        <taxon>Vertebrata</taxon>
        <taxon>Euteleostomi</taxon>
        <taxon>Actinopterygii</taxon>
        <taxon>Neopterygii</taxon>
        <taxon>Teleostei</taxon>
        <taxon>Neoteleostei</taxon>
        <taxon>Acanthomorphata</taxon>
        <taxon>Gobiaria</taxon>
        <taxon>Gobiiformes</taxon>
        <taxon>Gobioidei</taxon>
        <taxon>Gobiidae</taxon>
        <taxon>Gobiinae</taxon>
        <taxon>Knipowitschia</taxon>
    </lineage>
</organism>
<feature type="compositionally biased region" description="Polar residues" evidence="1">
    <location>
        <begin position="117"/>
        <end position="131"/>
    </location>
</feature>
<proteinExistence type="predicted"/>
<evidence type="ECO:0000259" key="2">
    <source>
        <dbReference type="PROSITE" id="PS00028"/>
    </source>
</evidence>
<feature type="domain" description="C2H2-type" evidence="2">
    <location>
        <begin position="322"/>
        <end position="344"/>
    </location>
</feature>
<dbReference type="GO" id="GO:0003677">
    <property type="term" value="F:DNA binding"/>
    <property type="evidence" value="ECO:0007669"/>
    <property type="project" value="InterPro"/>
</dbReference>
<sequence length="466" mass="52492">MYRPRFNVPLGASRGQNFGSGHGREPEDFQKNQSKDTGQPNQPQTSKVPPGPQKTFGPENNRWKSSFETVADDEINEESSSDKRSPDRRHMPHLYDPFKSDSEDHPSEEKLEDRQQSRSGWETDSWSQSLSPDRPLFSAQNTESAERGGYSSGGRTEEHMADGYRPESPMPPSQQMPPPPHQMPPPPHQMPPPSHQMPPPPHQMPPPSHQMPPPSHQMPPPSHQMPPPSHQMPPPSHQMPPPSHQMPPPQHLPPPQYLPPPHLPPPHLPPPHLPPSILKPPPSQRNYPQSSGFAAGSGPPPRPEAQAPSKNALLTEKNLMSCDLCEVEVSNGQELEEHLDSKTHWDTLEFIQKNNKYDDMAIAFLQDVMLYKSQKCSRAIDHTALQALQEYDHMTKVEMFHCAPCNVFVPTSAPAVKNHISTQQHRNSTKEFEARQRRLCLDKASTMMEQLMPQFQAFVKGVSPFE</sequence>
<protein>
    <recommendedName>
        <fullName evidence="2">C2H2-type domain-containing protein</fullName>
    </recommendedName>
</protein>
<dbReference type="GO" id="GO:0005634">
    <property type="term" value="C:nucleus"/>
    <property type="evidence" value="ECO:0007669"/>
    <property type="project" value="InterPro"/>
</dbReference>
<evidence type="ECO:0000313" key="3">
    <source>
        <dbReference type="EMBL" id="CAL1579338.1"/>
    </source>
</evidence>
<name>A0AAV2JSW1_KNICA</name>
<feature type="compositionally biased region" description="Polar residues" evidence="1">
    <location>
        <begin position="35"/>
        <end position="47"/>
    </location>
</feature>
<feature type="compositionally biased region" description="Acidic residues" evidence="1">
    <location>
        <begin position="70"/>
        <end position="79"/>
    </location>
</feature>